<reference evidence="2" key="2">
    <citation type="journal article" date="2011" name="J. Bacteriol.">
        <title>Complete genome sequence of Cronobacter turicensis LMG 23827, a food-borne pathogen causing deaths in neonates.</title>
        <authorList>
            <person name="Stephan R."/>
            <person name="Lehner A."/>
            <person name="Tischler P."/>
            <person name="Rattei T."/>
        </authorList>
    </citation>
    <scope>NUCLEOTIDE SEQUENCE [LARGE SCALE GENOMIC DNA]</scope>
    <source>
        <strain evidence="2">DSM 18703 / CCUG 55852 / LMG 23827 / z3032</strain>
    </source>
</reference>
<gene>
    <name evidence="1" type="ordered locus">Ctu_36160</name>
</gene>
<dbReference type="AlphaFoldDB" id="C9Y0M2"/>
<name>C9Y0M2_CROTZ</name>
<keyword evidence="2" id="KW-1185">Reference proteome</keyword>
<proteinExistence type="predicted"/>
<evidence type="ECO:0000313" key="1">
    <source>
        <dbReference type="EMBL" id="CBA33844.1"/>
    </source>
</evidence>
<protein>
    <submittedName>
        <fullName evidence="1">Uncharacterized protein</fullName>
    </submittedName>
</protein>
<evidence type="ECO:0000313" key="2">
    <source>
        <dbReference type="Proteomes" id="UP000002069"/>
    </source>
</evidence>
<dbReference type="HOGENOM" id="CLU_3257843_0_0_6"/>
<reference evidence="1 2" key="1">
    <citation type="journal article" date="2010" name="J. Bacteriol.">
        <title>Complete Genome Sequence of Cronobacter turicensis LMG 23827, a foodborne pathogen causing deaths in neonates.</title>
        <authorList>
            <person name="Stephan R."/>
            <person name="Lehner A."/>
            <person name="Tischler P."/>
            <person name="Rattei T."/>
        </authorList>
    </citation>
    <scope>NUCLEOTIDE SEQUENCE [LARGE SCALE GENOMIC DNA]</scope>
    <source>
        <strain evidence="2">DSM 18703 / CCUG 55852 / LMG 23827 / z3032</strain>
    </source>
</reference>
<sequence length="42" mass="4825">MFHACTVKPATEFIPHVFEYYPGATTRQEISLHQVYSMGSYS</sequence>
<organism evidence="1 2">
    <name type="scientific">Cronobacter turicensis (strain DSM 18703 / CCUG 55852 / LMG 23827 / z3032)</name>
    <dbReference type="NCBI Taxonomy" id="693216"/>
    <lineage>
        <taxon>Bacteria</taxon>
        <taxon>Pseudomonadati</taxon>
        <taxon>Pseudomonadota</taxon>
        <taxon>Gammaproteobacteria</taxon>
        <taxon>Enterobacterales</taxon>
        <taxon>Enterobacteriaceae</taxon>
        <taxon>Cronobacter</taxon>
    </lineage>
</organism>
<dbReference type="KEGG" id="ctu:CTU_36160"/>
<dbReference type="PATRIC" id="fig|693216.3.peg.3421"/>
<accession>C9Y0M2</accession>
<dbReference type="EMBL" id="FN543093">
    <property type="protein sequence ID" value="CBA33844.1"/>
    <property type="molecule type" value="Genomic_DNA"/>
</dbReference>
<dbReference type="Proteomes" id="UP000002069">
    <property type="component" value="Chromosome"/>
</dbReference>